<evidence type="ECO:0000313" key="2">
    <source>
        <dbReference type="EMBL" id="AQZ97944.1"/>
    </source>
</evidence>
<dbReference type="InterPro" id="IPR025263">
    <property type="entry name" value="YhdP_central"/>
</dbReference>
<dbReference type="PANTHER" id="PTHR38690:SF1">
    <property type="entry name" value="PROTEASE"/>
    <property type="match status" value="1"/>
</dbReference>
<name>A0A1V3TG02_9BURK</name>
<evidence type="ECO:0000259" key="1">
    <source>
        <dbReference type="Pfam" id="PF13116"/>
    </source>
</evidence>
<feature type="domain" description="YhdP central" evidence="1">
    <location>
        <begin position="20"/>
        <end position="1310"/>
    </location>
</feature>
<dbReference type="Pfam" id="PF13116">
    <property type="entry name" value="YhdP"/>
    <property type="match status" value="1"/>
</dbReference>
<dbReference type="GeneID" id="83038942"/>
<reference evidence="2 3" key="1">
    <citation type="submission" date="2017-03" db="EMBL/GenBank/DDBJ databases">
        <title>Rapid Whole Genome Sequencing of Comamonas kerstersii Causing Continuous ambulatory Peritoneal Dialysis-Associated Peritonitis.</title>
        <authorList>
            <person name="Zheng B."/>
        </authorList>
    </citation>
    <scope>NUCLEOTIDE SEQUENCE [LARGE SCALE GENOMIC DNA]</scope>
    <source>
        <strain evidence="2 3">8943</strain>
    </source>
</reference>
<dbReference type="OrthoDB" id="8521382at2"/>
<accession>A0A1V0BDQ2</accession>
<dbReference type="EMBL" id="CP020121">
    <property type="protein sequence ID" value="AQZ97944.1"/>
    <property type="molecule type" value="Genomic_DNA"/>
</dbReference>
<accession>A0A1V3TG02</accession>
<dbReference type="NCBIfam" id="TIGR02099">
    <property type="entry name" value="YhdP family protein"/>
    <property type="match status" value="1"/>
</dbReference>
<dbReference type="KEGG" id="cke:B5M06_06360"/>
<dbReference type="InterPro" id="IPR011836">
    <property type="entry name" value="YhdP"/>
</dbReference>
<dbReference type="Proteomes" id="UP000242792">
    <property type="component" value="Chromosome"/>
</dbReference>
<proteinExistence type="predicted"/>
<organism evidence="2 3">
    <name type="scientific">Comamonas kerstersii</name>
    <dbReference type="NCBI Taxonomy" id="225992"/>
    <lineage>
        <taxon>Bacteria</taxon>
        <taxon>Pseudomonadati</taxon>
        <taxon>Pseudomonadota</taxon>
        <taxon>Betaproteobacteria</taxon>
        <taxon>Burkholderiales</taxon>
        <taxon>Comamonadaceae</taxon>
        <taxon>Comamonas</taxon>
    </lineage>
</organism>
<gene>
    <name evidence="2" type="ORF">B5M06_06360</name>
</gene>
<dbReference type="RefSeq" id="WP_077344364.1">
    <property type="nucleotide sequence ID" value="NZ_CP020121.1"/>
</dbReference>
<evidence type="ECO:0000313" key="3">
    <source>
        <dbReference type="Proteomes" id="UP000242792"/>
    </source>
</evidence>
<sequence length="1326" mass="144886">MIDPSPLPSRLLHVFSHVARWSLGLVLAFWLLLATAWGTLHGFIVPRITEWRAEIEGLATQALGAPVRIDAISAQSDGIFPTIHLSGVSILDAQGRPALQLQSVIATVSARSLLRRGLEQLYIDAPTLDIRRLRNGHWQVAGIDLMQGSSSDSSALAWLLELPELVIRQGHVHFTDELRAPDAVQLRDVDIVLRNRHWSHVLRIDATPAAGDSERIQLIGAFRQPLLPSSLAPWERWSGQWYASLQLQQVPTLPWPQAWGIQTLDGMGHVRAWLDVEDGQPIGITTDLALGHARVDWLDPDIPPLELQQLQGRLEGRWQPHSWSVQAQDLGFRAANGRLWPRSSWSVSAVGSVSAPDSTQLELQQADLSVASDVVQSLPVPTFIREAAARWQPHGTLHKLQLKWLASGTYQVNGQVAALALQPQTAAEGPGIPGFEGLDTAFEFSNTGGKAALGMRDGVLHFPGVFEEPAIPFQQLQAQLQWQIQGDHVKVEVPKASFANADAQGVMQGFWHTGDTASERFPGYLQLNGQLARANGARVYRYLPLEIPEMARHYVRDSIRQGEGRQVEFEVKGLLRDMPFDQPGTGRFYIKAPVSHVVYDFAPATLVDTGTAPAWPMLTDLSGTLVFEGASMQVQQASTGFAGHQGLRMETVSAHIPDLQHPRLTVKAAGHPDLGAALQFVRHSPLTALTEHALDAAQAKGSVQLAFDLELPIEQLEHSKVRGHVGFAHNALQFRPEAPLVQQLQGSVQFHEQGFSLHEVKGQTLGGSFRMHGGMPDLQAGVQLKAEGVATAEGLQNDRAVPLVAQIARHASGQSRYQLDITADAQGQRIAVHSDLQGMALKLPAPLQKDSDETLDLRVTQTLSPAHMHSLQVDVAGRGEVRYTLDTSSATSQVVNGYIAVGQVPPAPPKQDSVLADIRLPELDLDAWQQVLQTEPATGHADSRTPADVQMWLPRQLHIDVGRLILRGRELQDVHAELTHAEQRWRGKLSGKHFAGTVEYREPDAEDTAGHLFARFSRLAIPQSEASQLDTLAQTTAEAEPESLPALDIEVEQLEIAGKQLGTLQLKARNHAGPFGRDWTLEQFDLNTPEALWRAHGMWGIASQQAAPTTQLGFMLELHNAGQLLERFDMPGVVRNGQGRLNGQISWQGSPLTPQWDSMDGNVHMQVDKGQFLKVEPGMGKLLSVLSLQSLSRRITLDFRDVFSQGFAFDYVRGDVHIADGVARTSNLEMTGLNAAVFMAGTASLVDETQNLQVVVVPEINAMTASLAATAINPVVGVGSFLAQMFLRGPLMEAATRTFQVTGTWAEPVVEPVRNQAAAPTLPAKE</sequence>
<dbReference type="PANTHER" id="PTHR38690">
    <property type="entry name" value="PROTEASE-RELATED"/>
    <property type="match status" value="1"/>
</dbReference>
<protein>
    <submittedName>
        <fullName evidence="2">TIGR02099 family protein</fullName>
    </submittedName>
</protein>